<feature type="binding site" evidence="16">
    <location>
        <position position="72"/>
    </location>
    <ligand>
        <name>Ca(2+)</name>
        <dbReference type="ChEBI" id="CHEBI:29108"/>
        <label>1</label>
    </ligand>
</feature>
<dbReference type="InterPro" id="IPR002016">
    <property type="entry name" value="Haem_peroxidase"/>
</dbReference>
<feature type="binding site" evidence="16">
    <location>
        <position position="251"/>
    </location>
    <ligand>
        <name>Ca(2+)</name>
        <dbReference type="ChEBI" id="CHEBI:29108"/>
        <label>2</label>
    </ligand>
</feature>
<feature type="binding site" description="axial binding residue" evidence="16">
    <location>
        <position position="190"/>
    </location>
    <ligand>
        <name>heme b</name>
        <dbReference type="ChEBI" id="CHEBI:60344"/>
    </ligand>
    <ligandPart>
        <name>Fe</name>
        <dbReference type="ChEBI" id="CHEBI:18248"/>
    </ligandPart>
</feature>
<keyword evidence="6 19" id="KW-0349">Heme</keyword>
<evidence type="ECO:0000256" key="13">
    <source>
        <dbReference type="ARBA" id="ARBA00023324"/>
    </source>
</evidence>
<dbReference type="InterPro" id="IPR010255">
    <property type="entry name" value="Haem_peroxidase_sf"/>
</dbReference>
<feature type="disulfide bond" evidence="18">
    <location>
        <begin position="197"/>
        <end position="229"/>
    </location>
</feature>
<dbReference type="PROSITE" id="PS50873">
    <property type="entry name" value="PEROXIDASE_4"/>
    <property type="match status" value="1"/>
</dbReference>
<evidence type="ECO:0000256" key="3">
    <source>
        <dbReference type="ARBA" id="ARBA00012313"/>
    </source>
</evidence>
<feature type="binding site" evidence="16">
    <location>
        <position position="191"/>
    </location>
    <ligand>
        <name>Ca(2+)</name>
        <dbReference type="ChEBI" id="CHEBI:29108"/>
        <label>2</label>
    </ligand>
</feature>
<dbReference type="EC" id="1.11.1.7" evidence="3 19"/>
<feature type="disulfide bond" evidence="18">
    <location>
        <begin position="64"/>
        <end position="69"/>
    </location>
</feature>
<dbReference type="OMA" id="RSCAGYR"/>
<dbReference type="GO" id="GO:0020037">
    <property type="term" value="F:heme binding"/>
    <property type="evidence" value="ECO:0007669"/>
    <property type="project" value="UniProtKB-UniRule"/>
</dbReference>
<dbReference type="EMBL" id="KK198761">
    <property type="protein sequence ID" value="KCW56690.1"/>
    <property type="molecule type" value="Genomic_DNA"/>
</dbReference>
<evidence type="ECO:0000256" key="7">
    <source>
        <dbReference type="ARBA" id="ARBA00022723"/>
    </source>
</evidence>
<dbReference type="KEGG" id="egr:104419691"/>
<evidence type="ECO:0000256" key="1">
    <source>
        <dbReference type="ARBA" id="ARBA00000189"/>
    </source>
</evidence>
<keyword evidence="11 16" id="KW-0408">Iron</keyword>
<keyword evidence="4 19" id="KW-0964">Secreted</keyword>
<dbReference type="eggNOG" id="ENOG502QR74">
    <property type="taxonomic scope" value="Eukaryota"/>
</dbReference>
<proteinExistence type="inferred from homology"/>
<feature type="site" description="Transition state stabilizer" evidence="17">
    <location>
        <position position="58"/>
    </location>
</feature>
<evidence type="ECO:0000256" key="19">
    <source>
        <dbReference type="RuleBase" id="RU362060"/>
    </source>
</evidence>
<dbReference type="Gramene" id="KCW56690">
    <property type="protein sequence ID" value="KCW56690"/>
    <property type="gene ID" value="EUGRSUZ_I02385"/>
</dbReference>
<keyword evidence="5 19" id="KW-0575">Peroxidase</keyword>
<evidence type="ECO:0000256" key="11">
    <source>
        <dbReference type="ARBA" id="ARBA00023004"/>
    </source>
</evidence>
<evidence type="ECO:0000256" key="18">
    <source>
        <dbReference type="PIRSR" id="PIRSR600823-5"/>
    </source>
</evidence>
<keyword evidence="9 16" id="KW-0106">Calcium</keyword>
<keyword evidence="7 16" id="KW-0479">Metal-binding</keyword>
<dbReference type="InterPro" id="IPR033905">
    <property type="entry name" value="Secretory_peroxidase"/>
</dbReference>
<feature type="disulfide bond" evidence="18">
    <location>
        <begin position="118"/>
        <end position="319"/>
    </location>
</feature>
<evidence type="ECO:0000256" key="14">
    <source>
        <dbReference type="PIRSR" id="PIRSR600823-1"/>
    </source>
</evidence>
<dbReference type="SUPFAM" id="SSF48113">
    <property type="entry name" value="Heme-dependent peroxidases"/>
    <property type="match status" value="1"/>
</dbReference>
<comment type="function">
    <text evidence="2">Removal of H(2)O(2), oxidation of toxic reductants, biosynthesis and degradation of lignin, suberization, auxin catabolism, response to environmental stresses such as wounding, pathogen attack and oxidative stress. These functions might be dependent on each isozyme/isoform in each plant tissue.</text>
</comment>
<evidence type="ECO:0000256" key="4">
    <source>
        <dbReference type="ARBA" id="ARBA00022525"/>
    </source>
</evidence>
<feature type="binding site" evidence="16">
    <location>
        <position position="70"/>
    </location>
    <ligand>
        <name>Ca(2+)</name>
        <dbReference type="ChEBI" id="CHEBI:29108"/>
        <label>1</label>
    </ligand>
</feature>
<dbReference type="InterPro" id="IPR000823">
    <property type="entry name" value="Peroxidase_pln"/>
</dbReference>
<feature type="binding site" evidence="16">
    <location>
        <position position="66"/>
    </location>
    <ligand>
        <name>Ca(2+)</name>
        <dbReference type="ChEBI" id="CHEBI:29108"/>
        <label>1</label>
    </ligand>
</feature>
<evidence type="ECO:0000256" key="2">
    <source>
        <dbReference type="ARBA" id="ARBA00002322"/>
    </source>
</evidence>
<dbReference type="GO" id="GO:0046872">
    <property type="term" value="F:metal ion binding"/>
    <property type="evidence" value="ECO:0007669"/>
    <property type="project" value="UniProtKB-UniRule"/>
</dbReference>
<evidence type="ECO:0000256" key="6">
    <source>
        <dbReference type="ARBA" id="ARBA00022617"/>
    </source>
</evidence>
<dbReference type="AlphaFoldDB" id="A0A059ATB9"/>
<dbReference type="PANTHER" id="PTHR31517">
    <property type="match status" value="1"/>
</dbReference>
<dbReference type="Gene3D" id="1.10.420.10">
    <property type="entry name" value="Peroxidase, domain 2"/>
    <property type="match status" value="1"/>
</dbReference>
<gene>
    <name evidence="21" type="ORF">EUGRSUZ_I02385</name>
</gene>
<keyword evidence="12 18" id="KW-1015">Disulfide bond</keyword>
<dbReference type="GO" id="GO:0006979">
    <property type="term" value="P:response to oxidative stress"/>
    <property type="evidence" value="ECO:0007669"/>
    <property type="project" value="UniProtKB-UniRule"/>
</dbReference>
<dbReference type="Gene3D" id="1.10.520.10">
    <property type="match status" value="1"/>
</dbReference>
<evidence type="ECO:0000256" key="9">
    <source>
        <dbReference type="ARBA" id="ARBA00022837"/>
    </source>
</evidence>
<feature type="binding site" evidence="16">
    <location>
        <position position="84"/>
    </location>
    <ligand>
        <name>Ca(2+)</name>
        <dbReference type="ChEBI" id="CHEBI:29108"/>
        <label>1</label>
    </ligand>
</feature>
<comment type="catalytic activity">
    <reaction evidence="1 19">
        <text>2 a phenolic donor + H2O2 = 2 a phenolic radical donor + 2 H2O</text>
        <dbReference type="Rhea" id="RHEA:56136"/>
        <dbReference type="ChEBI" id="CHEBI:15377"/>
        <dbReference type="ChEBI" id="CHEBI:16240"/>
        <dbReference type="ChEBI" id="CHEBI:139520"/>
        <dbReference type="ChEBI" id="CHEBI:139521"/>
        <dbReference type="EC" id="1.11.1.7"/>
    </reaction>
</comment>
<feature type="binding site" evidence="15">
    <location>
        <position position="160"/>
    </location>
    <ligand>
        <name>substrate</name>
    </ligand>
</feature>
<dbReference type="GO" id="GO:0005576">
    <property type="term" value="C:extracellular region"/>
    <property type="evidence" value="ECO:0007669"/>
    <property type="project" value="UniProtKB-SubCell"/>
</dbReference>
<evidence type="ECO:0000256" key="8">
    <source>
        <dbReference type="ARBA" id="ARBA00022729"/>
    </source>
</evidence>
<name>A0A059ATB9_EUCGR</name>
<dbReference type="PRINTS" id="PR00458">
    <property type="entry name" value="PEROXIDASE"/>
</dbReference>
<accession>A0A059ATB9</accession>
<feature type="binding site" evidence="16">
    <location>
        <position position="63"/>
    </location>
    <ligand>
        <name>Ca(2+)</name>
        <dbReference type="ChEBI" id="CHEBI:29108"/>
        <label>1</label>
    </ligand>
</feature>
<evidence type="ECO:0000256" key="17">
    <source>
        <dbReference type="PIRSR" id="PIRSR600823-4"/>
    </source>
</evidence>
<feature type="domain" description="Plant heme peroxidase family profile" evidence="20">
    <location>
        <begin position="21"/>
        <end position="323"/>
    </location>
</feature>
<dbReference type="PANTHER" id="PTHR31517:SF88">
    <property type="entry name" value="PEROXIDASE 41"/>
    <property type="match status" value="1"/>
</dbReference>
<reference evidence="21" key="1">
    <citation type="submission" date="2013-07" db="EMBL/GenBank/DDBJ databases">
        <title>The genome of Eucalyptus grandis.</title>
        <authorList>
            <person name="Schmutz J."/>
            <person name="Hayes R."/>
            <person name="Myburg A."/>
            <person name="Tuskan G."/>
            <person name="Grattapaglia D."/>
            <person name="Rokhsar D.S."/>
        </authorList>
    </citation>
    <scope>NUCLEOTIDE SEQUENCE</scope>
    <source>
        <tissue evidence="21">Leaf extractions</tissue>
    </source>
</reference>
<comment type="subcellular location">
    <subcellularLocation>
        <location evidence="19">Secreted</location>
    </subcellularLocation>
</comment>
<dbReference type="GO" id="GO:0042744">
    <property type="term" value="P:hydrogen peroxide catabolic process"/>
    <property type="evidence" value="ECO:0007669"/>
    <property type="project" value="UniProtKB-KW"/>
</dbReference>
<dbReference type="Pfam" id="PF00141">
    <property type="entry name" value="peroxidase"/>
    <property type="match status" value="1"/>
</dbReference>
<feature type="signal peptide" evidence="19">
    <location>
        <begin position="1"/>
        <end position="20"/>
    </location>
</feature>
<dbReference type="PRINTS" id="PR00461">
    <property type="entry name" value="PLPEROXIDASE"/>
</dbReference>
<dbReference type="FunFam" id="1.10.420.10:FF:000007">
    <property type="entry name" value="Peroxidase"/>
    <property type="match status" value="1"/>
</dbReference>
<evidence type="ECO:0000256" key="16">
    <source>
        <dbReference type="PIRSR" id="PIRSR600823-3"/>
    </source>
</evidence>
<feature type="disulfide bond" evidence="18">
    <location>
        <begin position="31"/>
        <end position="112"/>
    </location>
</feature>
<comment type="cofactor">
    <cofactor evidence="16 19">
        <name>Ca(2+)</name>
        <dbReference type="ChEBI" id="CHEBI:29108"/>
    </cofactor>
    <text evidence="16 19">Binds 2 calcium ions per subunit.</text>
</comment>
<sequence>MDFHHLILLLLFVSISVSEAKLSPNYYQKSCPDFERIVRETITDKQMSTPTTAAGTLRLFVHDCLVEGCDASVLVSSNSFNQAERDHDINLSLPGDAFEVVTRAKTALELSCPKTVSCADILAQATRDLISMVGGPFYTVKLGRKDGLVSKASRVEGNLPRISMSFDESIKIFESRGFTVQEFAALLGGHTIGFSHCKEFSDRIFNYGKTSGYDPALNPKFVAGLRQLCANSTRGGSMAAFNDVMTPGKFDNMYYQNLPRGLGLLAIDHALYASPRTRPFVEMFAKDQAAFFQAFSRAMEKFSVLGAKTGRNGEIRSRCDAFNSLRT</sequence>
<dbReference type="FunFam" id="1.10.520.10:FF:000008">
    <property type="entry name" value="Peroxidase"/>
    <property type="match status" value="1"/>
</dbReference>
<feature type="binding site" evidence="16">
    <location>
        <position position="246"/>
    </location>
    <ligand>
        <name>Ca(2+)</name>
        <dbReference type="ChEBI" id="CHEBI:29108"/>
        <label>2</label>
    </ligand>
</feature>
<protein>
    <recommendedName>
        <fullName evidence="3 19">Peroxidase</fullName>
        <ecNumber evidence="3 19">1.11.1.7</ecNumber>
    </recommendedName>
</protein>
<evidence type="ECO:0000256" key="5">
    <source>
        <dbReference type="ARBA" id="ARBA00022559"/>
    </source>
</evidence>
<dbReference type="STRING" id="71139.A0A059ATB9"/>
<keyword evidence="8 19" id="KW-0732">Signal</keyword>
<comment type="similarity">
    <text evidence="19">Belongs to the peroxidase family. Classical plant (class III) peroxidase subfamily.</text>
</comment>
<feature type="binding site" evidence="16">
    <location>
        <position position="68"/>
    </location>
    <ligand>
        <name>Ca(2+)</name>
        <dbReference type="ChEBI" id="CHEBI:29108"/>
        <label>1</label>
    </ligand>
</feature>
<comment type="cofactor">
    <cofactor evidence="16 19">
        <name>heme b</name>
        <dbReference type="ChEBI" id="CHEBI:60344"/>
    </cofactor>
    <text evidence="16 19">Binds 1 heme b (iron(II)-protoporphyrin IX) group per subunit.</text>
</comment>
<keyword evidence="13 19" id="KW-0376">Hydrogen peroxide</keyword>
<feature type="active site" description="Proton acceptor" evidence="14">
    <location>
        <position position="62"/>
    </location>
</feature>
<dbReference type="GO" id="GO:0140825">
    <property type="term" value="F:lactoperoxidase activity"/>
    <property type="evidence" value="ECO:0007669"/>
    <property type="project" value="UniProtKB-EC"/>
</dbReference>
<dbReference type="InParanoid" id="A0A059ATB9"/>
<organism evidence="21">
    <name type="scientific">Eucalyptus grandis</name>
    <name type="common">Flooded gum</name>
    <dbReference type="NCBI Taxonomy" id="71139"/>
    <lineage>
        <taxon>Eukaryota</taxon>
        <taxon>Viridiplantae</taxon>
        <taxon>Streptophyta</taxon>
        <taxon>Embryophyta</taxon>
        <taxon>Tracheophyta</taxon>
        <taxon>Spermatophyta</taxon>
        <taxon>Magnoliopsida</taxon>
        <taxon>eudicotyledons</taxon>
        <taxon>Gunneridae</taxon>
        <taxon>Pentapetalae</taxon>
        <taxon>rosids</taxon>
        <taxon>malvids</taxon>
        <taxon>Myrtales</taxon>
        <taxon>Myrtaceae</taxon>
        <taxon>Myrtoideae</taxon>
        <taxon>Eucalypteae</taxon>
        <taxon>Eucalyptus</taxon>
    </lineage>
</organism>
<feature type="chain" id="PRO_5005102331" description="Peroxidase" evidence="19">
    <location>
        <begin position="21"/>
        <end position="327"/>
    </location>
</feature>
<evidence type="ECO:0000256" key="15">
    <source>
        <dbReference type="PIRSR" id="PIRSR600823-2"/>
    </source>
</evidence>
<feature type="binding site" evidence="16">
    <location>
        <position position="243"/>
    </location>
    <ligand>
        <name>Ca(2+)</name>
        <dbReference type="ChEBI" id="CHEBI:29108"/>
        <label>2</label>
    </ligand>
</feature>
<dbReference type="CDD" id="cd00693">
    <property type="entry name" value="secretory_peroxidase"/>
    <property type="match status" value="1"/>
</dbReference>
<evidence type="ECO:0000313" key="21">
    <source>
        <dbReference type="EMBL" id="KCW56690.1"/>
    </source>
</evidence>
<keyword evidence="10 19" id="KW-0560">Oxidoreductase</keyword>
<dbReference type="OrthoDB" id="2113341at2759"/>
<evidence type="ECO:0000256" key="10">
    <source>
        <dbReference type="ARBA" id="ARBA00023002"/>
    </source>
</evidence>
<dbReference type="FunCoup" id="A0A059ATB9">
    <property type="interactions" value="183"/>
</dbReference>
<evidence type="ECO:0000259" key="20">
    <source>
        <dbReference type="PROSITE" id="PS50873"/>
    </source>
</evidence>
<evidence type="ECO:0000256" key="12">
    <source>
        <dbReference type="ARBA" id="ARBA00023157"/>
    </source>
</evidence>